<dbReference type="Proteomes" id="UP001213042">
    <property type="component" value="Unassembled WGS sequence"/>
</dbReference>
<dbReference type="Proteomes" id="UP000027600">
    <property type="component" value="Chromosome I"/>
</dbReference>
<sequence>MKNEFNFADNIDKTKITLIRHYMAEKGMDSADFDEQLAKEINEAVEVMYRKYVPRAVRELFAQESFTLKKTVAPAVKSEDSRKEVENNG</sequence>
<evidence type="ECO:0000313" key="2">
    <source>
        <dbReference type="EMBL" id="MCQ5152187.1"/>
    </source>
</evidence>
<evidence type="ECO:0000313" key="6">
    <source>
        <dbReference type="Proteomes" id="UP001211421"/>
    </source>
</evidence>
<evidence type="ECO:0000313" key="3">
    <source>
        <dbReference type="EMBL" id="MDB8740735.1"/>
    </source>
</evidence>
<evidence type="ECO:0000313" key="1">
    <source>
        <dbReference type="EMBL" id="CCO05572.1"/>
    </source>
</evidence>
<evidence type="ECO:0000313" key="4">
    <source>
        <dbReference type="EMBL" id="MDB8749674.1"/>
    </source>
</evidence>
<gene>
    <name evidence="2" type="ORF">NE632_02615</name>
    <name evidence="3" type="ORF">PNV70_01475</name>
    <name evidence="4" type="ORF">PNW00_04340</name>
    <name evidence="1" type="ORF">RBI_I01874</name>
</gene>
<organism evidence="3 6">
    <name type="scientific">Ruminococcus bicirculans</name>
    <name type="common">ex Wegman et al. 2014</name>
    <dbReference type="NCBI Taxonomy" id="1160721"/>
    <lineage>
        <taxon>Bacteria</taxon>
        <taxon>Bacillati</taxon>
        <taxon>Bacillota</taxon>
        <taxon>Clostridia</taxon>
        <taxon>Eubacteriales</taxon>
        <taxon>Oscillospiraceae</taxon>
        <taxon>Ruminococcus</taxon>
    </lineage>
</organism>
<dbReference type="AlphaFoldDB" id="A0AAP3QJP5"/>
<dbReference type="RefSeq" id="WP_022287869.1">
    <property type="nucleotide sequence ID" value="NZ_DBEXKX010000119.1"/>
</dbReference>
<dbReference type="Proteomes" id="UP001211421">
    <property type="component" value="Unassembled WGS sequence"/>
</dbReference>
<dbReference type="EMBL" id="JAQMLS010000001">
    <property type="protein sequence ID" value="MDB8740735.1"/>
    <property type="molecule type" value="Genomic_DNA"/>
</dbReference>
<dbReference type="KEGG" id="rus:RBI_I01874"/>
<reference evidence="1 5" key="1">
    <citation type="journal article" date="2014" name="Int. J. Syst. Evol. Microbiol.">
        <title>Complete genome of a new Firmicutes species belonging to the dominant human colonic microbiota ('Ruminococcus bicirculans') reveals two chromosomes and a selective capacity to utilize plant glucans.</title>
        <authorList>
            <consortium name="NISC Comparative Sequencing Program"/>
            <person name="Wegmann U."/>
            <person name="Louis P."/>
            <person name="Goesmann A."/>
            <person name="Henrissat B."/>
            <person name="Duncan S.H."/>
            <person name="Flint H.J."/>
        </authorList>
    </citation>
    <scope>NUCLEOTIDE SEQUENCE [LARGE SCALE GENOMIC DNA]</scope>
    <source>
        <strain evidence="1 5">80/3</strain>
    </source>
</reference>
<proteinExistence type="predicted"/>
<accession>A0AAP3QJP5</accession>
<reference evidence="2" key="2">
    <citation type="submission" date="2022-06" db="EMBL/GenBank/DDBJ databases">
        <title>Isolation of gut microbiota from human fecal samples.</title>
        <authorList>
            <person name="Pamer E.G."/>
            <person name="Barat B."/>
            <person name="Waligurski E."/>
            <person name="Medina S."/>
            <person name="Paddock L."/>
            <person name="Mostad J."/>
        </authorList>
    </citation>
    <scope>NUCLEOTIDE SEQUENCE</scope>
    <source>
        <strain evidence="2">DFI.5.57</strain>
    </source>
</reference>
<reference evidence="3" key="3">
    <citation type="submission" date="2023-01" db="EMBL/GenBank/DDBJ databases">
        <title>Human gut microbiome strain richness.</title>
        <authorList>
            <person name="Chen-Liaw A."/>
        </authorList>
    </citation>
    <scope>NUCLEOTIDE SEQUENCE</scope>
    <source>
        <strain evidence="4">D43st1_D9_D43t1_170807</strain>
        <strain evidence="3">D59st1_B8_D59t2_181005</strain>
    </source>
</reference>
<evidence type="ECO:0000313" key="5">
    <source>
        <dbReference type="Proteomes" id="UP000027600"/>
    </source>
</evidence>
<protein>
    <submittedName>
        <fullName evidence="3">Uncharacterized protein</fullName>
    </submittedName>
</protein>
<keyword evidence="5" id="KW-1185">Reference proteome</keyword>
<dbReference type="EMBL" id="JAQMLU010000005">
    <property type="protein sequence ID" value="MDB8749674.1"/>
    <property type="molecule type" value="Genomic_DNA"/>
</dbReference>
<dbReference type="EMBL" id="HF545616">
    <property type="protein sequence ID" value="CCO05572.1"/>
    <property type="molecule type" value="Genomic_DNA"/>
</dbReference>
<dbReference type="Proteomes" id="UP001206236">
    <property type="component" value="Unassembled WGS sequence"/>
</dbReference>
<dbReference type="EMBL" id="JANGCN010000004">
    <property type="protein sequence ID" value="MCQ5152187.1"/>
    <property type="molecule type" value="Genomic_DNA"/>
</dbReference>
<name>A0AAP3QJP5_9FIRM</name>